<evidence type="ECO:0000313" key="2">
    <source>
        <dbReference type="EMBL" id="MBW3083299.1"/>
    </source>
</evidence>
<dbReference type="EMBL" id="JAHBBD010000018">
    <property type="protein sequence ID" value="MBW3083299.1"/>
    <property type="molecule type" value="Genomic_DNA"/>
</dbReference>
<dbReference type="Proteomes" id="UP000812844">
    <property type="component" value="Unassembled WGS sequence"/>
</dbReference>
<name>A0ABS6W9Z0_9BIFI</name>
<accession>A0ABS6W9Z0</accession>
<evidence type="ECO:0008006" key="4">
    <source>
        <dbReference type="Google" id="ProtNLM"/>
    </source>
</evidence>
<organism evidence="2 3">
    <name type="scientific">Bifidobacterium phasiani</name>
    <dbReference type="NCBI Taxonomy" id="2834431"/>
    <lineage>
        <taxon>Bacteria</taxon>
        <taxon>Bacillati</taxon>
        <taxon>Actinomycetota</taxon>
        <taxon>Actinomycetes</taxon>
        <taxon>Bifidobacteriales</taxon>
        <taxon>Bifidobacteriaceae</taxon>
        <taxon>Bifidobacterium</taxon>
    </lineage>
</organism>
<feature type="region of interest" description="Disordered" evidence="1">
    <location>
        <begin position="84"/>
        <end position="110"/>
    </location>
</feature>
<sequence length="189" mass="20994">MGSSAGSLGGGVFSVREVEYLQSLPAVKRVINGRIIYDGAFKRECVRRYRNGESPSRIFRDAGLDPDLIGSKRIERCVARWKRSVPDSGEPADGERFENESNAESSADASASGSSYATAIAFARSAPESLKSLYLDDSAYPPLTPHVNIFDDISQIVIAQQARRIHELELELERLQRGGRRRRYSVERS</sequence>
<keyword evidence="3" id="KW-1185">Reference proteome</keyword>
<evidence type="ECO:0000313" key="3">
    <source>
        <dbReference type="Proteomes" id="UP000812844"/>
    </source>
</evidence>
<reference evidence="2 3" key="1">
    <citation type="submission" date="2021-05" db="EMBL/GenBank/DDBJ databases">
        <title>Phylogenetic classification of ten novel species belonging to the genus Bifidobacterium comprising B. colchicus sp. nov., B. abeli sp. nov., B. bicoloris sp. nov., B. guerezis sp. nov., B. rosaliae sp. nov., B. santillanensis sp. nov., B. argentati sp. nov., B. amazzoni sp. nov., B. pluviali sp. nov., and B. pinnaculum sp. nov.</title>
        <authorList>
            <person name="Lugli G.A."/>
            <person name="Ruiz Garcia L."/>
            <person name="Margolles A."/>
            <person name="Ventura M."/>
        </authorList>
    </citation>
    <scope>NUCLEOTIDE SEQUENCE [LARGE SCALE GENOMIC DNA]</scope>
    <source>
        <strain evidence="2 3">6T3</strain>
    </source>
</reference>
<comment type="caution">
    <text evidence="2">The sequence shown here is derived from an EMBL/GenBank/DDBJ whole genome shotgun (WGS) entry which is preliminary data.</text>
</comment>
<evidence type="ECO:0000256" key="1">
    <source>
        <dbReference type="SAM" id="MobiDB-lite"/>
    </source>
</evidence>
<dbReference type="RefSeq" id="WP_219082320.1">
    <property type="nucleotide sequence ID" value="NZ_JAHBBD010000018.1"/>
</dbReference>
<protein>
    <recommendedName>
        <fullName evidence="4">Transposase</fullName>
    </recommendedName>
</protein>
<proteinExistence type="predicted"/>
<gene>
    <name evidence="2" type="ORF">KIH73_07965</name>
</gene>